<dbReference type="InterPro" id="IPR038721">
    <property type="entry name" value="IS701-like_DDE_dom"/>
</dbReference>
<dbReference type="InterPro" id="IPR039365">
    <property type="entry name" value="IS701-like"/>
</dbReference>
<keyword evidence="3" id="KW-1185">Reference proteome</keyword>
<accession>A0A840QEU1</accession>
<comment type="caution">
    <text evidence="2">The sequence shown here is derived from an EMBL/GenBank/DDBJ whole genome shotgun (WGS) entry which is preliminary data.</text>
</comment>
<evidence type="ECO:0000313" key="2">
    <source>
        <dbReference type="EMBL" id="MBB5155563.1"/>
    </source>
</evidence>
<dbReference type="SUPFAM" id="SSF53098">
    <property type="entry name" value="Ribonuclease H-like"/>
    <property type="match status" value="1"/>
</dbReference>
<dbReference type="Pfam" id="PF13546">
    <property type="entry name" value="DDE_5"/>
    <property type="match status" value="1"/>
</dbReference>
<evidence type="ECO:0000259" key="1">
    <source>
        <dbReference type="Pfam" id="PF13546"/>
    </source>
</evidence>
<protein>
    <submittedName>
        <fullName evidence="2">SRSO17 transposase</fullName>
    </submittedName>
</protein>
<dbReference type="EMBL" id="JACHIW010000001">
    <property type="protein sequence ID" value="MBB5155563.1"/>
    <property type="molecule type" value="Genomic_DNA"/>
</dbReference>
<evidence type="ECO:0000313" key="3">
    <source>
        <dbReference type="Proteomes" id="UP000584374"/>
    </source>
</evidence>
<reference evidence="2 3" key="1">
    <citation type="submission" date="2020-08" db="EMBL/GenBank/DDBJ databases">
        <title>Sequencing the genomes of 1000 actinobacteria strains.</title>
        <authorList>
            <person name="Klenk H.-P."/>
        </authorList>
    </citation>
    <scope>NUCLEOTIDE SEQUENCE [LARGE SCALE GENOMIC DNA]</scope>
    <source>
        <strain evidence="2 3">DSM 45584</strain>
    </source>
</reference>
<dbReference type="PANTHER" id="PTHR33627:SF1">
    <property type="entry name" value="TRANSPOSASE"/>
    <property type="match status" value="1"/>
</dbReference>
<gene>
    <name evidence="2" type="ORF">BJ970_003097</name>
</gene>
<dbReference type="AlphaFoldDB" id="A0A840QEU1"/>
<name>A0A840QEU1_9PSEU</name>
<dbReference type="InterPro" id="IPR012337">
    <property type="entry name" value="RNaseH-like_sf"/>
</dbReference>
<dbReference type="Proteomes" id="UP000584374">
    <property type="component" value="Unassembled WGS sequence"/>
</dbReference>
<dbReference type="PANTHER" id="PTHR33627">
    <property type="entry name" value="TRANSPOSASE"/>
    <property type="match status" value="1"/>
</dbReference>
<proteinExistence type="predicted"/>
<sequence length="429" mass="47941">MAAGHRVDPAVWRESFESLMAGVAGRFTRVELRRRVRAFVLGLLSDLPRKNCWGIAEHAGDVTPDGMQHLLSRAVWDADAVRDDIRRIAVQRLGTSEAMLVVDETGDLKKGTKTVGVQRQYAGTAGRIENAQVGVFVTYASTAGHTLVDRELYLPQSWTGDPARCAAAGVPAGTTFATKPQLATRMIGRALDAGVAARWVAGDEVYGADPRLRAELEAREVGYVLAVACDAPITTAAGTLRADAVAGMVPSRAWQRISCGTGAKGHRYYDWAWVDIHAPDPGGHRWLLLRRHRRTGELAFYRCHHPHPVSLDTLVRVAGRRWTIEQSFQTAKGQTGLDQHQVRTWTSWYRWITLVLLAHLFLAILTATARVGPAGMIPLTLNEIRHLFNALIIEPARSTINHLQWSHWRRRHQYRARQAHYQRQQRHEP</sequence>
<organism evidence="2 3">
    <name type="scientific">Saccharopolyspora phatthalungensis</name>
    <dbReference type="NCBI Taxonomy" id="664693"/>
    <lineage>
        <taxon>Bacteria</taxon>
        <taxon>Bacillati</taxon>
        <taxon>Actinomycetota</taxon>
        <taxon>Actinomycetes</taxon>
        <taxon>Pseudonocardiales</taxon>
        <taxon>Pseudonocardiaceae</taxon>
        <taxon>Saccharopolyspora</taxon>
    </lineage>
</organism>
<dbReference type="NCBIfam" id="NF033540">
    <property type="entry name" value="transpos_IS701"/>
    <property type="match status" value="1"/>
</dbReference>
<feature type="domain" description="Transposase IS701-like DDE" evidence="1">
    <location>
        <begin position="26"/>
        <end position="232"/>
    </location>
</feature>